<gene>
    <name evidence="2" type="ORF">NCTC11388_02729</name>
</gene>
<protein>
    <submittedName>
        <fullName evidence="2">RNA polymerase sigma factor SigX</fullName>
    </submittedName>
</protein>
<feature type="domain" description="DUF6596" evidence="1">
    <location>
        <begin position="199"/>
        <end position="294"/>
    </location>
</feature>
<dbReference type="PANTHER" id="PTHR47756:SF2">
    <property type="entry name" value="BLL6612 PROTEIN"/>
    <property type="match status" value="1"/>
</dbReference>
<evidence type="ECO:0000313" key="3">
    <source>
        <dbReference type="Proteomes" id="UP000254893"/>
    </source>
</evidence>
<name>A0A380CD16_SPHSI</name>
<evidence type="ECO:0000313" key="2">
    <source>
        <dbReference type="EMBL" id="SUJ17995.1"/>
    </source>
</evidence>
<reference evidence="2 3" key="1">
    <citation type="submission" date="2018-06" db="EMBL/GenBank/DDBJ databases">
        <authorList>
            <consortium name="Pathogen Informatics"/>
            <person name="Doyle S."/>
        </authorList>
    </citation>
    <scope>NUCLEOTIDE SEQUENCE [LARGE SCALE GENOMIC DNA]</scope>
    <source>
        <strain evidence="2 3">NCTC11388</strain>
    </source>
</reference>
<dbReference type="GO" id="GO:0006352">
    <property type="term" value="P:DNA-templated transcription initiation"/>
    <property type="evidence" value="ECO:0007669"/>
    <property type="project" value="InterPro"/>
</dbReference>
<dbReference type="Pfam" id="PF20239">
    <property type="entry name" value="DUF6596"/>
    <property type="match status" value="1"/>
</dbReference>
<dbReference type="PANTHER" id="PTHR47756">
    <property type="entry name" value="BLL6612 PROTEIN-RELATED"/>
    <property type="match status" value="1"/>
</dbReference>
<dbReference type="GO" id="GO:0003700">
    <property type="term" value="F:DNA-binding transcription factor activity"/>
    <property type="evidence" value="ECO:0007669"/>
    <property type="project" value="InterPro"/>
</dbReference>
<sequence>MEALPKYALSWKWKIMSSKVLPEQETNYRALHGKLFSGLLYQFGTDYVTEIEDAIQNSFLKSLKTWKHNSIPDNKENWLFIVARNDVLNQIKEKQKRNSTIPVANSDEEAITDNDKDLRLQTMLFIASLESVSNQAKILFILKNIFGLNVAEISDSTLINQEAIYKSINRTKNTLRLEFHNRTIDINSVTADQQTISIIEEILYAVFNIGFDSFNEKTGNIINEDLCIEAFSLLKWLLNHYPYDSTSNLLALFCFHIARIPARIDKGKLISFFNQNRDKWNKQLIEAGFHYLREPNAIHRFYLEAVIISKYMSIQPLTISDWKAIVKLYEIMLQVSQSPIVKLNYCFCLSRIGKTKEALTLLTEIEQQLPREHIYFSLVKAKLLKEAEPKASHDLLISVIHKINQKIRREYLLENELIPL</sequence>
<accession>A0A380CD16</accession>
<dbReference type="InterPro" id="IPR013325">
    <property type="entry name" value="RNA_pol_sigma_r2"/>
</dbReference>
<organism evidence="2 3">
    <name type="scientific">Sphingobacterium spiritivorum</name>
    <name type="common">Flavobacterium spiritivorum</name>
    <dbReference type="NCBI Taxonomy" id="258"/>
    <lineage>
        <taxon>Bacteria</taxon>
        <taxon>Pseudomonadati</taxon>
        <taxon>Bacteroidota</taxon>
        <taxon>Sphingobacteriia</taxon>
        <taxon>Sphingobacteriales</taxon>
        <taxon>Sphingobacteriaceae</taxon>
        <taxon>Sphingobacterium</taxon>
    </lineage>
</organism>
<evidence type="ECO:0000259" key="1">
    <source>
        <dbReference type="Pfam" id="PF20239"/>
    </source>
</evidence>
<dbReference type="InterPro" id="IPR046531">
    <property type="entry name" value="DUF6596"/>
</dbReference>
<dbReference type="Proteomes" id="UP000254893">
    <property type="component" value="Unassembled WGS sequence"/>
</dbReference>
<dbReference type="AlphaFoldDB" id="A0A380CD16"/>
<dbReference type="SUPFAM" id="SSF88946">
    <property type="entry name" value="Sigma2 domain of RNA polymerase sigma factors"/>
    <property type="match status" value="1"/>
</dbReference>
<proteinExistence type="predicted"/>
<dbReference type="EMBL" id="UGYW01000002">
    <property type="protein sequence ID" value="SUJ17995.1"/>
    <property type="molecule type" value="Genomic_DNA"/>
</dbReference>
<dbReference type="Gene3D" id="1.10.1740.10">
    <property type="match status" value="1"/>
</dbReference>